<sequence>MSSAPPPYEFPRLFPTGHTDELEPPPPNPPTDNPPPKKKKADGADFIGHAPCLHRGTCPRASCIRAYYGSSRQWALPYDGGKPLFCQAAGCGRRIEAWCFVKAVASPRMGRVVALPQGDPVVEKAERKARMREWDREREREVREERRERKEREKREKENRQPLCGERMDCFLGTALLCGTVCCGAPLFCFKGVLDS</sequence>
<gene>
    <name evidence="1" type="ORF">F5144DRAFT_647965</name>
</gene>
<evidence type="ECO:0000313" key="1">
    <source>
        <dbReference type="EMBL" id="KAH6631381.1"/>
    </source>
</evidence>
<accession>A0ACB7P5D9</accession>
<name>A0ACB7P5D9_9PEZI</name>
<reference evidence="1 2" key="1">
    <citation type="journal article" date="2021" name="Nat. Commun.">
        <title>Genetic determinants of endophytism in the Arabidopsis root mycobiome.</title>
        <authorList>
            <person name="Mesny F."/>
            <person name="Miyauchi S."/>
            <person name="Thiergart T."/>
            <person name="Pickel B."/>
            <person name="Atanasova L."/>
            <person name="Karlsson M."/>
            <person name="Huettel B."/>
            <person name="Barry K.W."/>
            <person name="Haridas S."/>
            <person name="Chen C."/>
            <person name="Bauer D."/>
            <person name="Andreopoulos W."/>
            <person name="Pangilinan J."/>
            <person name="LaButti K."/>
            <person name="Riley R."/>
            <person name="Lipzen A."/>
            <person name="Clum A."/>
            <person name="Drula E."/>
            <person name="Henrissat B."/>
            <person name="Kohler A."/>
            <person name="Grigoriev I.V."/>
            <person name="Martin F.M."/>
            <person name="Hacquard S."/>
        </authorList>
    </citation>
    <scope>NUCLEOTIDE SEQUENCE [LARGE SCALE GENOMIC DNA]</scope>
    <source>
        <strain evidence="1 2">MPI-SDFR-AT-0079</strain>
    </source>
</reference>
<dbReference type="EMBL" id="JAGIZQ010000004">
    <property type="protein sequence ID" value="KAH6631381.1"/>
    <property type="molecule type" value="Genomic_DNA"/>
</dbReference>
<proteinExistence type="predicted"/>
<comment type="caution">
    <text evidence="1">The sequence shown here is derived from an EMBL/GenBank/DDBJ whole genome shotgun (WGS) entry which is preliminary data.</text>
</comment>
<keyword evidence="2" id="KW-1185">Reference proteome</keyword>
<organism evidence="1 2">
    <name type="scientific">Chaetomium tenue</name>
    <dbReference type="NCBI Taxonomy" id="1854479"/>
    <lineage>
        <taxon>Eukaryota</taxon>
        <taxon>Fungi</taxon>
        <taxon>Dikarya</taxon>
        <taxon>Ascomycota</taxon>
        <taxon>Pezizomycotina</taxon>
        <taxon>Sordariomycetes</taxon>
        <taxon>Sordariomycetidae</taxon>
        <taxon>Sordariales</taxon>
        <taxon>Chaetomiaceae</taxon>
        <taxon>Chaetomium</taxon>
    </lineage>
</organism>
<evidence type="ECO:0000313" key="2">
    <source>
        <dbReference type="Proteomes" id="UP000724584"/>
    </source>
</evidence>
<protein>
    <submittedName>
        <fullName evidence="1">Uncharacterized protein</fullName>
    </submittedName>
</protein>
<dbReference type="Proteomes" id="UP000724584">
    <property type="component" value="Unassembled WGS sequence"/>
</dbReference>